<dbReference type="InterPro" id="IPR011613">
    <property type="entry name" value="GH15-like"/>
</dbReference>
<protein>
    <recommendedName>
        <fullName evidence="1">GH15-like domain-containing protein</fullName>
    </recommendedName>
</protein>
<sequence>MIFNLRDKQIPDKTGNIMLIIHNELLLDFIRSKYTSDDIKDLYDFLRFKGVLRFEPLDNGLFPAAKVEGETLYTGYTSVWVRDNIHIAHAHFISGKRDTAIKSITSLMAYFRNHKHRFDEIIAGKTNYHNPMNRPHIRFNGNNLEEINQKWAHAQNDALGYFLWLYCKLAIEGAVHPKAEDVDILLRFPHYWQVIGYWNDEDSGHWEETRKISASSIGVVVAALQLLKQYLTVYYESCAKPVSLDLIQNLIDKGRKKLNQILPAECLQADHNQYRRYDSALLFLIYPLNIVSDTMADQILDDVISNLQGDHGIRRYLGDSYWSADYKKQLAPESRTIDFSDDLSARNSLLKKGEEAQWCIFDPVVSVIFGLKYQQTKHKKYLEQQTHYLNRSLGQITGCDNGIGEFLCPESYYLEDGRYMPSDPTPLYWTQANLMCALKTMENSLEN</sequence>
<dbReference type="InterPro" id="IPR012341">
    <property type="entry name" value="6hp_glycosidase-like_sf"/>
</dbReference>
<gene>
    <name evidence="2" type="ORF">N47_E46520</name>
</gene>
<reference evidence="2" key="1">
    <citation type="journal article" date="2011" name="Environ. Microbiol.">
        <title>Genomic insights into the metabolic potential of the polycyclic aromatic hydrocarbon degrading sulfate-reducing Deltaproteobacterium N47.</title>
        <authorList>
            <person name="Bergmann F."/>
            <person name="Selesi D."/>
            <person name="Weinmaier T."/>
            <person name="Tischler P."/>
            <person name="Rattei T."/>
            <person name="Meckenstock R.U."/>
        </authorList>
    </citation>
    <scope>NUCLEOTIDE SEQUENCE</scope>
</reference>
<dbReference type="Pfam" id="PF00723">
    <property type="entry name" value="Glyco_hydro_15"/>
    <property type="match status" value="1"/>
</dbReference>
<dbReference type="AlphaFoldDB" id="E1YM07"/>
<proteinExistence type="predicted"/>
<dbReference type="Gene3D" id="1.50.10.10">
    <property type="match status" value="1"/>
</dbReference>
<evidence type="ECO:0000259" key="1">
    <source>
        <dbReference type="Pfam" id="PF00723"/>
    </source>
</evidence>
<feature type="domain" description="GH15-like" evidence="1">
    <location>
        <begin position="59"/>
        <end position="231"/>
    </location>
</feature>
<organism evidence="2">
    <name type="scientific">uncultured Desulfobacterium sp</name>
    <dbReference type="NCBI Taxonomy" id="201089"/>
    <lineage>
        <taxon>Bacteria</taxon>
        <taxon>Pseudomonadati</taxon>
        <taxon>Thermodesulfobacteriota</taxon>
        <taxon>Desulfobacteria</taxon>
        <taxon>Desulfobacterales</taxon>
        <taxon>Desulfobacteriaceae</taxon>
        <taxon>Desulfobacterium</taxon>
        <taxon>environmental samples</taxon>
    </lineage>
</organism>
<name>E1YM07_9BACT</name>
<accession>E1YM07</accession>
<dbReference type="GO" id="GO:0005975">
    <property type="term" value="P:carbohydrate metabolic process"/>
    <property type="evidence" value="ECO:0007669"/>
    <property type="project" value="InterPro"/>
</dbReference>
<dbReference type="InterPro" id="IPR008928">
    <property type="entry name" value="6-hairpin_glycosidase_sf"/>
</dbReference>
<evidence type="ECO:0000313" key="2">
    <source>
        <dbReference type="EMBL" id="CBX31140.1"/>
    </source>
</evidence>
<dbReference type="SUPFAM" id="SSF48208">
    <property type="entry name" value="Six-hairpin glycosidases"/>
    <property type="match status" value="1"/>
</dbReference>
<dbReference type="EMBL" id="FR695877">
    <property type="protein sequence ID" value="CBX31140.1"/>
    <property type="molecule type" value="Genomic_DNA"/>
</dbReference>